<protein>
    <submittedName>
        <fullName evidence="1">Uncharacterized protein</fullName>
    </submittedName>
</protein>
<dbReference type="InParanoid" id="A0A2P6NEK9"/>
<comment type="caution">
    <text evidence="1">The sequence shown here is derived from an EMBL/GenBank/DDBJ whole genome shotgun (WGS) entry which is preliminary data.</text>
</comment>
<reference evidence="1 2" key="1">
    <citation type="journal article" date="2018" name="Genome Biol. Evol.">
        <title>Multiple Roots of Fruiting Body Formation in Amoebozoa.</title>
        <authorList>
            <person name="Hillmann F."/>
            <person name="Forbes G."/>
            <person name="Novohradska S."/>
            <person name="Ferling I."/>
            <person name="Riege K."/>
            <person name="Groth M."/>
            <person name="Westermann M."/>
            <person name="Marz M."/>
            <person name="Spaller T."/>
            <person name="Winckler T."/>
            <person name="Schaap P."/>
            <person name="Glockner G."/>
        </authorList>
    </citation>
    <scope>NUCLEOTIDE SEQUENCE [LARGE SCALE GENOMIC DNA]</scope>
    <source>
        <strain evidence="1 2">Jena</strain>
    </source>
</reference>
<name>A0A2P6NEK9_9EUKA</name>
<keyword evidence="2" id="KW-1185">Reference proteome</keyword>
<proteinExistence type="predicted"/>
<dbReference type="Proteomes" id="UP000241769">
    <property type="component" value="Unassembled WGS sequence"/>
</dbReference>
<dbReference type="EMBL" id="MDYQ01000105">
    <property type="protein sequence ID" value="PRP82365.1"/>
    <property type="molecule type" value="Genomic_DNA"/>
</dbReference>
<dbReference type="AlphaFoldDB" id="A0A2P6NEK9"/>
<accession>A0A2P6NEK9</accession>
<organism evidence="1 2">
    <name type="scientific">Planoprotostelium fungivorum</name>
    <dbReference type="NCBI Taxonomy" id="1890364"/>
    <lineage>
        <taxon>Eukaryota</taxon>
        <taxon>Amoebozoa</taxon>
        <taxon>Evosea</taxon>
        <taxon>Variosea</taxon>
        <taxon>Cavosteliida</taxon>
        <taxon>Cavosteliaceae</taxon>
        <taxon>Planoprotostelium</taxon>
    </lineage>
</organism>
<sequence length="158" mass="17884">MSATSIQTTNYKTAADTLQVSKCRIVIPESEIPQSIPDLSHVITTEVWKEAYEDFAVFHEQVFAASVAKIYLWILIKPFNASICSPLRVTTTRQISVLTRRELLIDWSLSSASDTLYVGRLLLALEPHFLDISGFVERKPRPSQTADDRVLMDGRQEE</sequence>
<evidence type="ECO:0000313" key="1">
    <source>
        <dbReference type="EMBL" id="PRP82365.1"/>
    </source>
</evidence>
<evidence type="ECO:0000313" key="2">
    <source>
        <dbReference type="Proteomes" id="UP000241769"/>
    </source>
</evidence>
<gene>
    <name evidence="1" type="ORF">PROFUN_10269</name>
</gene>